<name>A0A8J3IMJ5_9CHLR</name>
<dbReference type="EMBL" id="BNJK01000002">
    <property type="protein sequence ID" value="GHO98354.1"/>
    <property type="molecule type" value="Genomic_DNA"/>
</dbReference>
<protein>
    <recommendedName>
        <fullName evidence="1">Schlafen AlbA-2 domain-containing protein</fullName>
    </recommendedName>
</protein>
<accession>A0A8J3IMJ5</accession>
<dbReference type="InterPro" id="IPR007421">
    <property type="entry name" value="Schlafen_AlbA_2_dom"/>
</dbReference>
<evidence type="ECO:0000313" key="2">
    <source>
        <dbReference type="EMBL" id="GHO98354.1"/>
    </source>
</evidence>
<dbReference type="RefSeq" id="WP_220209106.1">
    <property type="nucleotide sequence ID" value="NZ_BNJK01000002.1"/>
</dbReference>
<dbReference type="Proteomes" id="UP000597444">
    <property type="component" value="Unassembled WGS sequence"/>
</dbReference>
<dbReference type="Pfam" id="PF04326">
    <property type="entry name" value="SLFN_AlbA_2"/>
    <property type="match status" value="1"/>
</dbReference>
<gene>
    <name evidence="2" type="ORF">KSF_084020</name>
</gene>
<keyword evidence="3" id="KW-1185">Reference proteome</keyword>
<dbReference type="InterPro" id="IPR038461">
    <property type="entry name" value="Schlafen_AlbA_2_dom_sf"/>
</dbReference>
<dbReference type="AlphaFoldDB" id="A0A8J3IMJ5"/>
<feature type="domain" description="Schlafen AlbA-2" evidence="1">
    <location>
        <begin position="22"/>
        <end position="143"/>
    </location>
</feature>
<evidence type="ECO:0000313" key="3">
    <source>
        <dbReference type="Proteomes" id="UP000597444"/>
    </source>
</evidence>
<dbReference type="Gene3D" id="3.30.950.30">
    <property type="entry name" value="Schlafen, AAA domain"/>
    <property type="match status" value="1"/>
</dbReference>
<evidence type="ECO:0000259" key="1">
    <source>
        <dbReference type="Pfam" id="PF04326"/>
    </source>
</evidence>
<reference evidence="2" key="1">
    <citation type="submission" date="2020-10" db="EMBL/GenBank/DDBJ databases">
        <title>Taxonomic study of unclassified bacteria belonging to the class Ktedonobacteria.</title>
        <authorList>
            <person name="Yabe S."/>
            <person name="Wang C.M."/>
            <person name="Zheng Y."/>
            <person name="Sakai Y."/>
            <person name="Cavaletti L."/>
            <person name="Monciardini P."/>
            <person name="Donadio S."/>
        </authorList>
    </citation>
    <scope>NUCLEOTIDE SEQUENCE</scope>
    <source>
        <strain evidence="2">ID150040</strain>
    </source>
</reference>
<organism evidence="2 3">
    <name type="scientific">Reticulibacter mediterranei</name>
    <dbReference type="NCBI Taxonomy" id="2778369"/>
    <lineage>
        <taxon>Bacteria</taxon>
        <taxon>Bacillati</taxon>
        <taxon>Chloroflexota</taxon>
        <taxon>Ktedonobacteria</taxon>
        <taxon>Ktedonobacterales</taxon>
        <taxon>Reticulibacteraceae</taxon>
        <taxon>Reticulibacter</taxon>
    </lineage>
</organism>
<proteinExistence type="predicted"/>
<sequence>MRNNYTKKELVAQLQQDLAEGESWHIEFKDYDHTQLNTKVADAWKDDLSHELAALASIGGKVYIGISDDGTVKGISGSHQVWQEKLFERAVGRIKPRINWKSYYFTDTTTGLILIRLDLLEGEPIYYVMSKPYIREGTRSKPAEPEEVKARFKEYFANREPLLPTELERSTNDNQEQSAVVSWIVTVLTNIMSSLNLYEEKAVNPQLNRVKIELESNRDSIESNLNKVKRAFGEKSNYYQELELISSEILAATKVIFVLDGGKSWAEWLSHLKKVHDASNKLLSTIRSDASVTIEGLNEQEEDVRDTTIRWLNALDEHRLNTFTYEANQYVHMLLRLHYQFWLVKEEPKANHYKELADEIEKLSWARTFADYRKIKEALPELQQKLNLPS</sequence>
<comment type="caution">
    <text evidence="2">The sequence shown here is derived from an EMBL/GenBank/DDBJ whole genome shotgun (WGS) entry which is preliminary data.</text>
</comment>